<evidence type="ECO:0000256" key="1">
    <source>
        <dbReference type="ARBA" id="ARBA00004613"/>
    </source>
</evidence>
<organism evidence="5 6">
    <name type="scientific">Pelobates cultripes</name>
    <name type="common">Western spadefoot toad</name>
    <dbReference type="NCBI Taxonomy" id="61616"/>
    <lineage>
        <taxon>Eukaryota</taxon>
        <taxon>Metazoa</taxon>
        <taxon>Chordata</taxon>
        <taxon>Craniata</taxon>
        <taxon>Vertebrata</taxon>
        <taxon>Euteleostomi</taxon>
        <taxon>Amphibia</taxon>
        <taxon>Batrachia</taxon>
        <taxon>Anura</taxon>
        <taxon>Pelobatoidea</taxon>
        <taxon>Pelobatidae</taxon>
        <taxon>Pelobates</taxon>
    </lineage>
</organism>
<dbReference type="Pfam" id="PF05825">
    <property type="entry name" value="PSP94"/>
    <property type="match status" value="1"/>
</dbReference>
<accession>A0AAD1TMD6</accession>
<keyword evidence="6" id="KW-1185">Reference proteome</keyword>
<evidence type="ECO:0000256" key="2">
    <source>
        <dbReference type="ARBA" id="ARBA00010352"/>
    </source>
</evidence>
<proteinExistence type="inferred from homology"/>
<dbReference type="Gene3D" id="2.20.25.590">
    <property type="match status" value="1"/>
</dbReference>
<gene>
    <name evidence="5" type="ORF">PECUL_23A052293</name>
</gene>
<dbReference type="Proteomes" id="UP001295444">
    <property type="component" value="Unassembled WGS sequence"/>
</dbReference>
<evidence type="ECO:0000313" key="6">
    <source>
        <dbReference type="Proteomes" id="UP001295444"/>
    </source>
</evidence>
<reference evidence="5" key="1">
    <citation type="submission" date="2022-03" db="EMBL/GenBank/DDBJ databases">
        <authorList>
            <person name="Alioto T."/>
            <person name="Alioto T."/>
            <person name="Gomez Garrido J."/>
        </authorList>
    </citation>
    <scope>NUCLEOTIDE SEQUENCE</scope>
</reference>
<dbReference type="InterPro" id="IPR008735">
    <property type="entry name" value="PSP94"/>
</dbReference>
<evidence type="ECO:0008006" key="7">
    <source>
        <dbReference type="Google" id="ProtNLM"/>
    </source>
</evidence>
<evidence type="ECO:0000256" key="4">
    <source>
        <dbReference type="ARBA" id="ARBA00023157"/>
    </source>
</evidence>
<dbReference type="EMBL" id="CAKOES020001001">
    <property type="protein sequence ID" value="CAH2330695.1"/>
    <property type="molecule type" value="Genomic_DNA"/>
</dbReference>
<dbReference type="GO" id="GO:0005576">
    <property type="term" value="C:extracellular region"/>
    <property type="evidence" value="ECO:0007669"/>
    <property type="project" value="UniProtKB-SubCell"/>
</dbReference>
<comment type="subcellular location">
    <subcellularLocation>
        <location evidence="1">Secreted</location>
    </subcellularLocation>
</comment>
<evidence type="ECO:0000256" key="3">
    <source>
        <dbReference type="ARBA" id="ARBA00022525"/>
    </source>
</evidence>
<dbReference type="AlphaFoldDB" id="A0AAD1TMD6"/>
<keyword evidence="3" id="KW-0964">Secreted</keyword>
<keyword evidence="4" id="KW-1015">Disulfide bond</keyword>
<feature type="non-terminal residue" evidence="5">
    <location>
        <position position="77"/>
    </location>
</feature>
<comment type="similarity">
    <text evidence="2">Belongs to the beta-microseminoprotein family.</text>
</comment>
<comment type="caution">
    <text evidence="5">The sequence shown here is derived from an EMBL/GenBank/DDBJ whole genome shotgun (WGS) entry which is preliminary data.</text>
</comment>
<sequence>CLDKNGVLHEFNTRWKTKNCFDCSCDTEEMSCCKVYGRPANYDQSKCFVKYDKHACTVEVLQKEDPTKLCERYGMAG</sequence>
<protein>
    <recommendedName>
        <fullName evidence="7">Beta-microseminoprotein</fullName>
    </recommendedName>
</protein>
<dbReference type="Gene3D" id="2.10.70.10">
    <property type="entry name" value="Complement Module, domain 1"/>
    <property type="match status" value="1"/>
</dbReference>
<dbReference type="PANTHER" id="PTHR10500:SF7">
    <property type="entry name" value="BETA-MICROSEMINOPROTEIN"/>
    <property type="match status" value="1"/>
</dbReference>
<dbReference type="PANTHER" id="PTHR10500">
    <property type="entry name" value="BETA-MICROSEMINOPROTEIN"/>
    <property type="match status" value="1"/>
</dbReference>
<name>A0AAD1TMD6_PELCU</name>
<evidence type="ECO:0000313" key="5">
    <source>
        <dbReference type="EMBL" id="CAH2330695.1"/>
    </source>
</evidence>